<dbReference type="SUPFAM" id="SSF54373">
    <property type="entry name" value="FAD-linked reductases, C-terminal domain"/>
    <property type="match status" value="1"/>
</dbReference>
<gene>
    <name evidence="8" type="ORF">AA309_22145</name>
</gene>
<dbReference type="Pfam" id="PF05199">
    <property type="entry name" value="GMC_oxred_C"/>
    <property type="match status" value="1"/>
</dbReference>
<feature type="binding site" evidence="5">
    <location>
        <position position="89"/>
    </location>
    <ligand>
        <name>FAD</name>
        <dbReference type="ChEBI" id="CHEBI:57692"/>
    </ligand>
</feature>
<dbReference type="RefSeq" id="WP_047191189.1">
    <property type="nucleotide sequence ID" value="NZ_LCYG01000060.1"/>
</dbReference>
<dbReference type="STRING" id="1225564.AA309_22145"/>
<dbReference type="Gene3D" id="3.30.410.40">
    <property type="match status" value="1"/>
</dbReference>
<evidence type="ECO:0000256" key="3">
    <source>
        <dbReference type="ARBA" id="ARBA00022630"/>
    </source>
</evidence>
<dbReference type="Proteomes" id="UP000035489">
    <property type="component" value="Unassembled WGS sequence"/>
</dbReference>
<sequence length="557" mass="60138">MAASGPTPGYDFIIAGGGSSGCVAATRLVRDFGCRVLLIERGPARAASIMRMPAGYMKYLARDDFLEMHQTLPQNRLGGRAPIVPQAKVLGGGSAVNAMVYMRGQREDYDGWEAYLGEGSGWSYADVLPHFKALERNSKFNNAYHGIDGDLLVSDPGSLCDMTEDYILAAQGLGHPYNPDFNGERQAGVGVMQHTMGRGANGKMVRCDAVSAFLSQVMADPRLTIVTDALVMTILIEAGRAVGVEYSLNGNMVRAYAEREVLVAAGTYNTAKLLMLSGLGPADHLREHGVRVVVDLPGVGANLQDHHEVPLIASTTRPSGYFGQDKGWRMVRNGLQYILFGTGPVTTTGIESCLFYDPDGGERPTIQLYCAPIVYLDRDISSAKPTYGVTLTSCLLRPKARGSVRLRSSNPADKPVVDANFFGHPDDLRLTLASLRHARKLLATKPIGPKIAQELLPGADVESDEALIQYCGKTVKTNYHPSGTARMGPDDDPMAVLDNRMRLRGVDALRVIDCSAIPFIPSANTNAAALMLGHRAAEFVANPSRQPAEDRHYETLS</sequence>
<dbReference type="AlphaFoldDB" id="A0A0H1R7C5"/>
<keyword evidence="3 6" id="KW-0285">Flavoprotein</keyword>
<evidence type="ECO:0000313" key="9">
    <source>
        <dbReference type="Proteomes" id="UP000035489"/>
    </source>
</evidence>
<dbReference type="Gene3D" id="3.50.50.60">
    <property type="entry name" value="FAD/NAD(P)-binding domain"/>
    <property type="match status" value="1"/>
</dbReference>
<evidence type="ECO:0000256" key="1">
    <source>
        <dbReference type="ARBA" id="ARBA00001974"/>
    </source>
</evidence>
<dbReference type="InterPro" id="IPR012132">
    <property type="entry name" value="GMC_OxRdtase"/>
</dbReference>
<evidence type="ECO:0000256" key="6">
    <source>
        <dbReference type="RuleBase" id="RU003968"/>
    </source>
</evidence>
<dbReference type="OrthoDB" id="9785276at2"/>
<dbReference type="PROSITE" id="PS00623">
    <property type="entry name" value="GMC_OXRED_1"/>
    <property type="match status" value="1"/>
</dbReference>
<feature type="binding site" evidence="5">
    <location>
        <begin position="97"/>
        <end position="100"/>
    </location>
    <ligand>
        <name>FAD</name>
        <dbReference type="ChEBI" id="CHEBI:57692"/>
    </ligand>
</feature>
<protein>
    <submittedName>
        <fullName evidence="8">Sorbosone dehydrogenase</fullName>
    </submittedName>
</protein>
<comment type="cofactor">
    <cofactor evidence="1 5">
        <name>FAD</name>
        <dbReference type="ChEBI" id="CHEBI:57692"/>
    </cofactor>
</comment>
<evidence type="ECO:0000313" key="8">
    <source>
        <dbReference type="EMBL" id="KLK91150.1"/>
    </source>
</evidence>
<organism evidence="8 9">
    <name type="scientific">Microvirga vignae</name>
    <dbReference type="NCBI Taxonomy" id="1225564"/>
    <lineage>
        <taxon>Bacteria</taxon>
        <taxon>Pseudomonadati</taxon>
        <taxon>Pseudomonadota</taxon>
        <taxon>Alphaproteobacteria</taxon>
        <taxon>Hyphomicrobiales</taxon>
        <taxon>Methylobacteriaceae</taxon>
        <taxon>Microvirga</taxon>
    </lineage>
</organism>
<dbReference type="PATRIC" id="fig|1225564.3.peg.5800"/>
<keyword evidence="4 5" id="KW-0274">FAD</keyword>
<dbReference type="PANTHER" id="PTHR11552:SF147">
    <property type="entry name" value="CHOLINE DEHYDROGENASE, MITOCHONDRIAL"/>
    <property type="match status" value="1"/>
</dbReference>
<evidence type="ECO:0000256" key="4">
    <source>
        <dbReference type="ARBA" id="ARBA00022827"/>
    </source>
</evidence>
<name>A0A0H1R7C5_9HYPH</name>
<evidence type="ECO:0000259" key="7">
    <source>
        <dbReference type="PROSITE" id="PS00623"/>
    </source>
</evidence>
<dbReference type="SUPFAM" id="SSF51905">
    <property type="entry name" value="FAD/NAD(P)-binding domain"/>
    <property type="match status" value="1"/>
</dbReference>
<comment type="similarity">
    <text evidence="2 6">Belongs to the GMC oxidoreductase family.</text>
</comment>
<reference evidence="8 9" key="1">
    <citation type="submission" date="2015-05" db="EMBL/GenBank/DDBJ databases">
        <title>Draft genome sequence of Microvirga vignae strain BR3299, a novel nitrogen fixing bacteria isolated from Brazil semi-aired region.</title>
        <authorList>
            <person name="Zilli J.E."/>
            <person name="Passos S.R."/>
            <person name="Leite J."/>
            <person name="Baldani J.I."/>
            <person name="Xavier G.R."/>
            <person name="Rumjaneck N.G."/>
            <person name="Simoes-Araujo J.L."/>
        </authorList>
    </citation>
    <scope>NUCLEOTIDE SEQUENCE [LARGE SCALE GENOMIC DNA]</scope>
    <source>
        <strain evidence="8 9">BR3299</strain>
    </source>
</reference>
<dbReference type="GO" id="GO:0016614">
    <property type="term" value="F:oxidoreductase activity, acting on CH-OH group of donors"/>
    <property type="evidence" value="ECO:0007669"/>
    <property type="project" value="InterPro"/>
</dbReference>
<proteinExistence type="inferred from homology"/>
<dbReference type="PIRSF" id="PIRSF000137">
    <property type="entry name" value="Alcohol_oxidase"/>
    <property type="match status" value="1"/>
</dbReference>
<feature type="binding site" evidence="5">
    <location>
        <position position="231"/>
    </location>
    <ligand>
        <name>FAD</name>
        <dbReference type="ChEBI" id="CHEBI:57692"/>
    </ligand>
</feature>
<feature type="domain" description="Glucose-methanol-choline oxidoreductase N-terminal" evidence="7">
    <location>
        <begin position="87"/>
        <end position="110"/>
    </location>
</feature>
<dbReference type="GO" id="GO:0050660">
    <property type="term" value="F:flavin adenine dinucleotide binding"/>
    <property type="evidence" value="ECO:0007669"/>
    <property type="project" value="InterPro"/>
</dbReference>
<dbReference type="Pfam" id="PF00732">
    <property type="entry name" value="GMC_oxred_N"/>
    <property type="match status" value="1"/>
</dbReference>
<evidence type="ECO:0000256" key="2">
    <source>
        <dbReference type="ARBA" id="ARBA00010790"/>
    </source>
</evidence>
<dbReference type="EMBL" id="LCYG01000060">
    <property type="protein sequence ID" value="KLK91150.1"/>
    <property type="molecule type" value="Genomic_DNA"/>
</dbReference>
<dbReference type="InterPro" id="IPR000172">
    <property type="entry name" value="GMC_OxRdtase_N"/>
</dbReference>
<dbReference type="InterPro" id="IPR036188">
    <property type="entry name" value="FAD/NAD-bd_sf"/>
</dbReference>
<keyword evidence="9" id="KW-1185">Reference proteome</keyword>
<dbReference type="PANTHER" id="PTHR11552">
    <property type="entry name" value="GLUCOSE-METHANOL-CHOLINE GMC OXIDOREDUCTASE"/>
    <property type="match status" value="1"/>
</dbReference>
<accession>A0A0H1R7C5</accession>
<comment type="caution">
    <text evidence="8">The sequence shown here is derived from an EMBL/GenBank/DDBJ whole genome shotgun (WGS) entry which is preliminary data.</text>
</comment>
<evidence type="ECO:0000256" key="5">
    <source>
        <dbReference type="PIRSR" id="PIRSR000137-2"/>
    </source>
</evidence>
<dbReference type="InterPro" id="IPR007867">
    <property type="entry name" value="GMC_OxRtase_C"/>
</dbReference>